<keyword evidence="3" id="KW-0998">Cell outer membrane</keyword>
<dbReference type="InterPro" id="IPR008969">
    <property type="entry name" value="CarboxyPept-like_regulatory"/>
</dbReference>
<organism evidence="5 6">
    <name type="scientific">Chitinophaga caseinilytica</name>
    <dbReference type="NCBI Taxonomy" id="2267521"/>
    <lineage>
        <taxon>Bacteria</taxon>
        <taxon>Pseudomonadati</taxon>
        <taxon>Bacteroidota</taxon>
        <taxon>Chitinophagia</taxon>
        <taxon>Chitinophagales</taxon>
        <taxon>Chitinophagaceae</taxon>
        <taxon>Chitinophaga</taxon>
    </lineage>
</organism>
<protein>
    <submittedName>
        <fullName evidence="5">SusC/RagA family TonB-linked outer membrane protein</fullName>
    </submittedName>
</protein>
<dbReference type="RefSeq" id="WP_341843683.1">
    <property type="nucleotide sequence ID" value="NZ_CP149792.1"/>
</dbReference>
<dbReference type="SUPFAM" id="SSF56935">
    <property type="entry name" value="Porins"/>
    <property type="match status" value="1"/>
</dbReference>
<dbReference type="InterPro" id="IPR012910">
    <property type="entry name" value="Plug_dom"/>
</dbReference>
<dbReference type="Proteomes" id="UP001449657">
    <property type="component" value="Chromosome"/>
</dbReference>
<reference evidence="5 6" key="1">
    <citation type="submission" date="2024-03" db="EMBL/GenBank/DDBJ databases">
        <title>Chitinophaga caseinilytica sp. nov., a casein hydrolysing bacterium isolated from forest soil.</title>
        <authorList>
            <person name="Lee D.S."/>
            <person name="Han D.M."/>
            <person name="Baek J.H."/>
            <person name="Choi D.G."/>
            <person name="Jeon J.H."/>
            <person name="Jeon C.O."/>
        </authorList>
    </citation>
    <scope>NUCLEOTIDE SEQUENCE [LARGE SCALE GENOMIC DNA]</scope>
    <source>
        <strain evidence="5 6">KACC 19118</strain>
    </source>
</reference>
<evidence type="ECO:0000259" key="4">
    <source>
        <dbReference type="Pfam" id="PF07715"/>
    </source>
</evidence>
<dbReference type="NCBIfam" id="TIGR04056">
    <property type="entry name" value="OMP_RagA_SusC"/>
    <property type="match status" value="1"/>
</dbReference>
<name>A0ABZ2ZA31_9BACT</name>
<evidence type="ECO:0000256" key="1">
    <source>
        <dbReference type="ARBA" id="ARBA00004442"/>
    </source>
</evidence>
<accession>A0ABZ2ZA31</accession>
<keyword evidence="2" id="KW-0472">Membrane</keyword>
<evidence type="ECO:0000256" key="2">
    <source>
        <dbReference type="ARBA" id="ARBA00023136"/>
    </source>
</evidence>
<feature type="domain" description="TonB-dependent receptor plug" evidence="4">
    <location>
        <begin position="202"/>
        <end position="295"/>
    </location>
</feature>
<dbReference type="Gene3D" id="2.40.170.20">
    <property type="entry name" value="TonB-dependent receptor, beta-barrel domain"/>
    <property type="match status" value="1"/>
</dbReference>
<comment type="subcellular location">
    <subcellularLocation>
        <location evidence="1">Cell outer membrane</location>
    </subcellularLocation>
</comment>
<dbReference type="InterPro" id="IPR023996">
    <property type="entry name" value="TonB-dep_OMP_SusC/RagA"/>
</dbReference>
<proteinExistence type="predicted"/>
<evidence type="ECO:0000313" key="5">
    <source>
        <dbReference type="EMBL" id="WZN49108.1"/>
    </source>
</evidence>
<evidence type="ECO:0000256" key="3">
    <source>
        <dbReference type="ARBA" id="ARBA00023237"/>
    </source>
</evidence>
<dbReference type="Pfam" id="PF13715">
    <property type="entry name" value="CarbopepD_reg_2"/>
    <property type="match status" value="1"/>
</dbReference>
<keyword evidence="6" id="KW-1185">Reference proteome</keyword>
<dbReference type="Gene3D" id="2.170.130.10">
    <property type="entry name" value="TonB-dependent receptor, plug domain"/>
    <property type="match status" value="1"/>
</dbReference>
<dbReference type="InterPro" id="IPR037066">
    <property type="entry name" value="Plug_dom_sf"/>
</dbReference>
<sequence length="1122" mass="126597">MSARVWLCMLVVVVVSLTARGQERYSFSFRNVGMDRILTEIGTETGYKFLYNSRNIPSNPLNFTVHKTTLPRILSRLLGDSLQFNILDNKLIVISAIGAPASRTITGVLTNGRDQPVSGATIHIEDETAGTVSDSSGYFALEIKRESVLRVSHIGYYEKNVNTAGLSHIKLELAEKHKDLEEITVTALEIPKETRSIGYATQSFKVAGTDIVKSREPNAFTSLYGKVAGLGVQNSRYLFNNPSLYLRGQRPLVVVDGIPVDTDSWDINMDDVESITVLKGPAAGALYGQQGANGAVQIKTRRGATNKRPVEVSFSSTTEWQVSPVAFPHSQGSYGPGDYFKYAYKDGKGGGINDFDYNIWGPRMEGQLITQWDSPLDANGNLVPLPWLPRNKNNLRDFLDNGMLTISNLALSTKSDQGDFRISMTRHFQRGIVPNSKLGITTVNMSLGQNIGKRLRADVMVNYNRQNTPNYPSIYYGPESPVYELLIWNGANFDINDPRLRNYWKPGQEGVQQQWLEYVRYNNPWFNAYENTKAFSKDVFTGFVSLGYKISPAFNLQLKSDFNIHYTGQEWHFPVSGNFYGLDFYKVGAYMEASSRFSQQNASFMLNFQRKIENNWSVKLSAGGNLQTIRRKNYSAHTSGGLTVPGVYNLQNSAMPVSNAENYRSLMQVASFYGYADVAYKNLLYLDVSGRFDRNSNMPLHNNLYFYPQASISAIISDMVKLPRAISFLKWTGSLARVGEGLSPYSLAQTYEWATAWLGNQGVTYAPDNVLYNPNIKPEFHTTMETGLDVRFFNQRAGLKAQVYRTVDGPQIFNLSISAASGWGYQKMNGLELERRGVELIADAIPVQRKHFTWAMAGNVSRNIRYLKKVYDSLDHHIRVNVGERFDQLYVNPFERNPHTGAILFHPNGTPVINRQRFVRFGNTDPDWLVGMQQQFKYKSFQLTLDFDGSFGGKFSNYLNLKMWQAGSHPDSDNYFRYQDWLHYKDPGYRGTRVGVGDVVTGGTVTYDADGKILTDTRTFAPNTTPVLEQDWATTYETADERRYQSKTYFKMRGVTLTYTLPAAMLRKIKGLHGGSVSLVGRNIMYLSKQKQIDLDRWSYTSGSDLEEPSMRSIGFNVHLNF</sequence>
<gene>
    <name evidence="5" type="ORF">WJU22_13100</name>
</gene>
<dbReference type="SUPFAM" id="SSF49464">
    <property type="entry name" value="Carboxypeptidase regulatory domain-like"/>
    <property type="match status" value="1"/>
</dbReference>
<dbReference type="InterPro" id="IPR036942">
    <property type="entry name" value="Beta-barrel_TonB_sf"/>
</dbReference>
<evidence type="ECO:0000313" key="6">
    <source>
        <dbReference type="Proteomes" id="UP001449657"/>
    </source>
</evidence>
<dbReference type="Pfam" id="PF07715">
    <property type="entry name" value="Plug"/>
    <property type="match status" value="1"/>
</dbReference>
<dbReference type="EMBL" id="CP150096">
    <property type="protein sequence ID" value="WZN49108.1"/>
    <property type="molecule type" value="Genomic_DNA"/>
</dbReference>